<organism evidence="2 3">
    <name type="scientific">Streptococcus mitis</name>
    <dbReference type="NCBI Taxonomy" id="28037"/>
    <lineage>
        <taxon>Bacteria</taxon>
        <taxon>Bacillati</taxon>
        <taxon>Bacillota</taxon>
        <taxon>Bacilli</taxon>
        <taxon>Lactobacillales</taxon>
        <taxon>Streptococcaceae</taxon>
        <taxon>Streptococcus</taxon>
        <taxon>Streptococcus mitis group</taxon>
    </lineage>
</organism>
<evidence type="ECO:0000313" key="2">
    <source>
        <dbReference type="EMBL" id="KEQ38743.1"/>
    </source>
</evidence>
<name>A0A081Q720_STRMT</name>
<proteinExistence type="predicted"/>
<comment type="caution">
    <text evidence="2">The sequence shown here is derived from an EMBL/GenBank/DDBJ whole genome shotgun (WGS) entry which is preliminary data.</text>
</comment>
<dbReference type="Proteomes" id="UP000028090">
    <property type="component" value="Unassembled WGS sequence"/>
</dbReference>
<sequence>MWKKYFSKYKWTDLFWILFVILICLYIGNHDLFPLNHQEISLRGSFWGSVLALYQLLFIDKFVISNRK</sequence>
<reference evidence="2 3" key="1">
    <citation type="submission" date="2014-05" db="EMBL/GenBank/DDBJ databases">
        <authorList>
            <person name="Daugherty S.C."/>
            <person name="Tallon L.J."/>
            <person name="Sadzewicz L."/>
            <person name="Kilian M."/>
            <person name="Tettelin H."/>
        </authorList>
    </citation>
    <scope>NUCLEOTIDE SEQUENCE [LARGE SCALE GENOMIC DNA]</scope>
    <source>
        <strain evidence="2 3">SK629</strain>
    </source>
</reference>
<evidence type="ECO:0000313" key="3">
    <source>
        <dbReference type="Proteomes" id="UP000028090"/>
    </source>
</evidence>
<gene>
    <name evidence="2" type="ORF">SK629_0148</name>
</gene>
<keyword evidence="1" id="KW-0812">Transmembrane</keyword>
<feature type="transmembrane region" description="Helical" evidence="1">
    <location>
        <begin position="12"/>
        <end position="28"/>
    </location>
</feature>
<dbReference type="OrthoDB" id="2223798at2"/>
<evidence type="ECO:0000256" key="1">
    <source>
        <dbReference type="SAM" id="Phobius"/>
    </source>
</evidence>
<dbReference type="PATRIC" id="fig|28037.95.peg.138"/>
<dbReference type="AlphaFoldDB" id="A0A081Q720"/>
<dbReference type="RefSeq" id="WP_042900159.1">
    <property type="nucleotide sequence ID" value="NZ_JPFU01000002.1"/>
</dbReference>
<protein>
    <submittedName>
        <fullName evidence="2">Putative membrane protein</fullName>
    </submittedName>
</protein>
<keyword evidence="1" id="KW-0472">Membrane</keyword>
<dbReference type="EMBL" id="JPFU01000002">
    <property type="protein sequence ID" value="KEQ38743.1"/>
    <property type="molecule type" value="Genomic_DNA"/>
</dbReference>
<accession>A0A081Q720</accession>
<keyword evidence="1" id="KW-1133">Transmembrane helix</keyword>
<feature type="transmembrane region" description="Helical" evidence="1">
    <location>
        <begin position="40"/>
        <end position="59"/>
    </location>
</feature>